<proteinExistence type="predicted"/>
<dbReference type="EMBL" id="FNQM01000004">
    <property type="protein sequence ID" value="SEA34236.1"/>
    <property type="molecule type" value="Genomic_DNA"/>
</dbReference>
<gene>
    <name evidence="3" type="ORF">SAMN05444370_104188</name>
</gene>
<dbReference type="RefSeq" id="WP_093252102.1">
    <property type="nucleotide sequence ID" value="NZ_FNQM01000004.1"/>
</dbReference>
<feature type="region of interest" description="Disordered" evidence="1">
    <location>
        <begin position="1"/>
        <end position="22"/>
    </location>
</feature>
<dbReference type="SUPFAM" id="SSF53474">
    <property type="entry name" value="alpha/beta-Hydrolases"/>
    <property type="match status" value="1"/>
</dbReference>
<dbReference type="InterPro" id="IPR000073">
    <property type="entry name" value="AB_hydrolase_1"/>
</dbReference>
<sequence length="351" mass="35356">MARAGPRGGTAAAPAPTGRRPAASRRAALAAAALALLAGCAGGGAAPLSVSQPSAAEAASAGPQRFALIDADGAPLVADRWPAEGGARVVLLGVHGFGDYGPSTFGGPAPDWAARGIEVVTYDQRGFGRNPSRGAWPGFEALTADFAAVAAQVAAAYPGLPLVAAGHSLGGAVTLAALGAGGAPEVDAAVLLAPATGESVGPFARAAAWTAAAVIPDRRWSGEGLVRLVPTDNAEALARLRADPAYLRGATAREVLGLMYAIERSGDVAARASLPVLVLHGEKDAVVPYDSVAPVAKALPRGETILYPDGWHLLLRDNQRARVWADVAAFALAQVRPAAIVPAPVVAMEVR</sequence>
<keyword evidence="3" id="KW-0378">Hydrolase</keyword>
<dbReference type="Pfam" id="PF12146">
    <property type="entry name" value="Hydrolase_4"/>
    <property type="match status" value="1"/>
</dbReference>
<evidence type="ECO:0000256" key="1">
    <source>
        <dbReference type="SAM" id="MobiDB-lite"/>
    </source>
</evidence>
<name>A0A1H4AED1_9RHOB</name>
<dbReference type="Gene3D" id="3.40.50.1820">
    <property type="entry name" value="alpha/beta hydrolase"/>
    <property type="match status" value="1"/>
</dbReference>
<evidence type="ECO:0000313" key="3">
    <source>
        <dbReference type="EMBL" id="SEA34236.1"/>
    </source>
</evidence>
<dbReference type="PROSITE" id="PS51318">
    <property type="entry name" value="TAT"/>
    <property type="match status" value="1"/>
</dbReference>
<dbReference type="Proteomes" id="UP000198703">
    <property type="component" value="Unassembled WGS sequence"/>
</dbReference>
<evidence type="ECO:0000259" key="2">
    <source>
        <dbReference type="Pfam" id="PF12146"/>
    </source>
</evidence>
<dbReference type="OrthoDB" id="9806902at2"/>
<dbReference type="InterPro" id="IPR029058">
    <property type="entry name" value="AB_hydrolase_fold"/>
</dbReference>
<dbReference type="PRINTS" id="PR00111">
    <property type="entry name" value="ABHYDROLASE"/>
</dbReference>
<feature type="domain" description="Serine aminopeptidase S33" evidence="2">
    <location>
        <begin position="88"/>
        <end position="318"/>
    </location>
</feature>
<reference evidence="3 4" key="1">
    <citation type="submission" date="2016-10" db="EMBL/GenBank/DDBJ databases">
        <authorList>
            <person name="de Groot N.N."/>
        </authorList>
    </citation>
    <scope>NUCLEOTIDE SEQUENCE [LARGE SCALE GENOMIC DNA]</scope>
    <source>
        <strain evidence="3 4">DSM 15345</strain>
    </source>
</reference>
<dbReference type="GO" id="GO:0016787">
    <property type="term" value="F:hydrolase activity"/>
    <property type="evidence" value="ECO:0007669"/>
    <property type="project" value="UniProtKB-KW"/>
</dbReference>
<accession>A0A1H4AED1</accession>
<dbReference type="AlphaFoldDB" id="A0A1H4AED1"/>
<dbReference type="InterPro" id="IPR051044">
    <property type="entry name" value="MAG_DAG_Lipase"/>
</dbReference>
<dbReference type="STRING" id="89524.SAMN05444370_104188"/>
<dbReference type="PANTHER" id="PTHR11614">
    <property type="entry name" value="PHOSPHOLIPASE-RELATED"/>
    <property type="match status" value="1"/>
</dbReference>
<dbReference type="InterPro" id="IPR022742">
    <property type="entry name" value="Hydrolase_4"/>
</dbReference>
<keyword evidence="4" id="KW-1185">Reference proteome</keyword>
<organism evidence="3 4">
    <name type="scientific">Rubrimonas cliftonensis</name>
    <dbReference type="NCBI Taxonomy" id="89524"/>
    <lineage>
        <taxon>Bacteria</taxon>
        <taxon>Pseudomonadati</taxon>
        <taxon>Pseudomonadota</taxon>
        <taxon>Alphaproteobacteria</taxon>
        <taxon>Rhodobacterales</taxon>
        <taxon>Paracoccaceae</taxon>
        <taxon>Rubrimonas</taxon>
    </lineage>
</organism>
<protein>
    <submittedName>
        <fullName evidence="3">Lysophospholipase, alpha-beta hydrolase superfamily</fullName>
    </submittedName>
</protein>
<dbReference type="InterPro" id="IPR006311">
    <property type="entry name" value="TAT_signal"/>
</dbReference>
<evidence type="ECO:0000313" key="4">
    <source>
        <dbReference type="Proteomes" id="UP000198703"/>
    </source>
</evidence>